<accession>A0A935C864</accession>
<dbReference type="Pfam" id="PF11751">
    <property type="entry name" value="PorP_SprF"/>
    <property type="match status" value="1"/>
</dbReference>
<feature type="signal peptide" evidence="1">
    <location>
        <begin position="1"/>
        <end position="23"/>
    </location>
</feature>
<dbReference type="Proteomes" id="UP000611723">
    <property type="component" value="Unassembled WGS sequence"/>
</dbReference>
<dbReference type="NCBIfam" id="TIGR03519">
    <property type="entry name" value="T9SS_PorP_fam"/>
    <property type="match status" value="1"/>
</dbReference>
<proteinExistence type="predicted"/>
<dbReference type="EMBL" id="JAEQBW010000003">
    <property type="protein sequence ID" value="MBK6265330.1"/>
    <property type="molecule type" value="Genomic_DNA"/>
</dbReference>
<name>A0A935C864_9BACT</name>
<evidence type="ECO:0000313" key="2">
    <source>
        <dbReference type="EMBL" id="MBK6265330.1"/>
    </source>
</evidence>
<dbReference type="InterPro" id="IPR019861">
    <property type="entry name" value="PorP/SprF_Bacteroidetes"/>
</dbReference>
<evidence type="ECO:0000313" key="3">
    <source>
        <dbReference type="Proteomes" id="UP000611723"/>
    </source>
</evidence>
<comment type="caution">
    <text evidence="2">The sequence shown here is derived from an EMBL/GenBank/DDBJ whole genome shotgun (WGS) entry which is preliminary data.</text>
</comment>
<organism evidence="2 3">
    <name type="scientific">Marivirga aurantiaca</name>
    <dbReference type="NCBI Taxonomy" id="2802615"/>
    <lineage>
        <taxon>Bacteria</taxon>
        <taxon>Pseudomonadati</taxon>
        <taxon>Bacteroidota</taxon>
        <taxon>Cytophagia</taxon>
        <taxon>Cytophagales</taxon>
        <taxon>Marivirgaceae</taxon>
        <taxon>Marivirga</taxon>
    </lineage>
</organism>
<gene>
    <name evidence="2" type="ORF">JKA74_09785</name>
</gene>
<keyword evidence="3" id="KW-1185">Reference proteome</keyword>
<reference evidence="2" key="1">
    <citation type="submission" date="2021-01" db="EMBL/GenBank/DDBJ databases">
        <title>Marivirga aurantiaca sp. nov., isolated from intertidal surface sediments.</title>
        <authorList>
            <person name="Zhang M."/>
        </authorList>
    </citation>
    <scope>NUCLEOTIDE SEQUENCE</scope>
    <source>
        <strain evidence="2">S37H4</strain>
    </source>
</reference>
<protein>
    <submittedName>
        <fullName evidence="2">PorP/SprF family type IX secretion system membrane protein</fullName>
    </submittedName>
</protein>
<feature type="chain" id="PRO_5036929941" evidence="1">
    <location>
        <begin position="24"/>
        <end position="325"/>
    </location>
</feature>
<evidence type="ECO:0000256" key="1">
    <source>
        <dbReference type="SAM" id="SignalP"/>
    </source>
</evidence>
<dbReference type="AlphaFoldDB" id="A0A935C864"/>
<dbReference type="RefSeq" id="WP_201430997.1">
    <property type="nucleotide sequence ID" value="NZ_JAEQBW010000003.1"/>
</dbReference>
<sequence>MRKFYILAVLSLGLSLVPKTSFTQDAYFSQFYANPIYLNSALAGSEGNPRLTFIHRQQWNAVNAFNSSFFSFDNSLGKNSGWAVHAMKDTQLDGVINNLAAGTTLSHRIALNKGAVLGGGISLAYRQKSFNWGNLVFEDQLRSGSNNIYPTAERIGESKTVMYDVGIGMVYASEKLMAGINVAHINQPVERFNPESEVVLPRRYTLHVAYSFQKISRSNNGYHITPSVIYENQAGLSYLNVGGYWNNELLTFGSWYRVNQAVVFTAGISINQINIGYSYDYTVNQSASTFGSTNEFSVSYRFQVKKSNKNYKYAGKCPDVFKRLR</sequence>
<keyword evidence="1" id="KW-0732">Signal</keyword>